<accession>A0ABN7VR86</accession>
<proteinExistence type="predicted"/>
<organism evidence="2 3">
    <name type="scientific">Gigaspora margarita</name>
    <dbReference type="NCBI Taxonomy" id="4874"/>
    <lineage>
        <taxon>Eukaryota</taxon>
        <taxon>Fungi</taxon>
        <taxon>Fungi incertae sedis</taxon>
        <taxon>Mucoromycota</taxon>
        <taxon>Glomeromycotina</taxon>
        <taxon>Glomeromycetes</taxon>
        <taxon>Diversisporales</taxon>
        <taxon>Gigasporaceae</taxon>
        <taxon>Gigaspora</taxon>
    </lineage>
</organism>
<dbReference type="EMBL" id="CAJVQB010020558">
    <property type="protein sequence ID" value="CAG8794743.1"/>
    <property type="molecule type" value="Genomic_DNA"/>
</dbReference>
<evidence type="ECO:0000313" key="2">
    <source>
        <dbReference type="EMBL" id="CAG8794743.1"/>
    </source>
</evidence>
<dbReference type="Proteomes" id="UP000789901">
    <property type="component" value="Unassembled WGS sequence"/>
</dbReference>
<sequence length="66" mass="7514">PDNPYINRDKSEEPVNKLSSTDMDISNDYEPVDTNMKTQNLKKVSSIEMSNKPVMDTSELEILLNP</sequence>
<protein>
    <submittedName>
        <fullName evidence="2">33340_t:CDS:1</fullName>
    </submittedName>
</protein>
<evidence type="ECO:0000256" key="1">
    <source>
        <dbReference type="SAM" id="MobiDB-lite"/>
    </source>
</evidence>
<name>A0ABN7VR86_GIGMA</name>
<comment type="caution">
    <text evidence="2">The sequence shown here is derived from an EMBL/GenBank/DDBJ whole genome shotgun (WGS) entry which is preliminary data.</text>
</comment>
<reference evidence="2 3" key="1">
    <citation type="submission" date="2021-06" db="EMBL/GenBank/DDBJ databases">
        <authorList>
            <person name="Kallberg Y."/>
            <person name="Tangrot J."/>
            <person name="Rosling A."/>
        </authorList>
    </citation>
    <scope>NUCLEOTIDE SEQUENCE [LARGE SCALE GENOMIC DNA]</scope>
    <source>
        <strain evidence="2 3">120-4 pot B 10/14</strain>
    </source>
</reference>
<feature type="region of interest" description="Disordered" evidence="1">
    <location>
        <begin position="1"/>
        <end position="33"/>
    </location>
</feature>
<feature type="non-terminal residue" evidence="2">
    <location>
        <position position="1"/>
    </location>
</feature>
<evidence type="ECO:0000313" key="3">
    <source>
        <dbReference type="Proteomes" id="UP000789901"/>
    </source>
</evidence>
<gene>
    <name evidence="2" type="ORF">GMARGA_LOCUS21843</name>
</gene>
<keyword evidence="3" id="KW-1185">Reference proteome</keyword>